<evidence type="ECO:0000313" key="9">
    <source>
        <dbReference type="EMBL" id="EGD75713.1"/>
    </source>
</evidence>
<dbReference type="SUPFAM" id="SSF144091">
    <property type="entry name" value="Rhomboid-like"/>
    <property type="match status" value="1"/>
</dbReference>
<dbReference type="GO" id="GO:0004252">
    <property type="term" value="F:serine-type endopeptidase activity"/>
    <property type="evidence" value="ECO:0007669"/>
    <property type="project" value="InterPro"/>
</dbReference>
<protein>
    <recommendedName>
        <fullName evidence="8">Peptidase S54 rhomboid domain-containing protein</fullName>
    </recommendedName>
</protein>
<feature type="transmembrane region" description="Helical" evidence="7">
    <location>
        <begin position="467"/>
        <end position="488"/>
    </location>
</feature>
<dbReference type="InterPro" id="IPR022764">
    <property type="entry name" value="Peptidase_S54_rhomboid_dom"/>
</dbReference>
<dbReference type="Pfam" id="PF01694">
    <property type="entry name" value="Rhomboid"/>
    <property type="match status" value="1"/>
</dbReference>
<dbReference type="eggNOG" id="KOG2290">
    <property type="taxonomic scope" value="Eukaryota"/>
</dbReference>
<evidence type="ECO:0000256" key="3">
    <source>
        <dbReference type="ARBA" id="ARBA00022824"/>
    </source>
</evidence>
<feature type="compositionally biased region" description="Basic residues" evidence="6">
    <location>
        <begin position="1"/>
        <end position="10"/>
    </location>
</feature>
<keyword evidence="2 7" id="KW-0812">Transmembrane</keyword>
<evidence type="ECO:0000256" key="1">
    <source>
        <dbReference type="ARBA" id="ARBA00004477"/>
    </source>
</evidence>
<evidence type="ECO:0000256" key="2">
    <source>
        <dbReference type="ARBA" id="ARBA00022692"/>
    </source>
</evidence>
<proteinExistence type="predicted"/>
<dbReference type="GO" id="GO:0005789">
    <property type="term" value="C:endoplasmic reticulum membrane"/>
    <property type="evidence" value="ECO:0007669"/>
    <property type="project" value="UniProtKB-SubCell"/>
</dbReference>
<dbReference type="GO" id="GO:0050708">
    <property type="term" value="P:regulation of protein secretion"/>
    <property type="evidence" value="ECO:0007669"/>
    <property type="project" value="TreeGrafter"/>
</dbReference>
<dbReference type="Gene3D" id="1.20.1540.10">
    <property type="entry name" value="Rhomboid-like"/>
    <property type="match status" value="1"/>
</dbReference>
<gene>
    <name evidence="9" type="ORF">PTSG_07830</name>
</gene>
<evidence type="ECO:0000256" key="6">
    <source>
        <dbReference type="SAM" id="MobiDB-lite"/>
    </source>
</evidence>
<feature type="transmembrane region" description="Helical" evidence="7">
    <location>
        <begin position="551"/>
        <end position="568"/>
    </location>
</feature>
<dbReference type="AlphaFoldDB" id="F2UGG3"/>
<keyword evidence="5 7" id="KW-0472">Membrane</keyword>
<feature type="transmembrane region" description="Helical" evidence="7">
    <location>
        <begin position="526"/>
        <end position="545"/>
    </location>
</feature>
<name>F2UGG3_SALR5</name>
<dbReference type="OMA" id="GCACVEL"/>
<evidence type="ECO:0000256" key="5">
    <source>
        <dbReference type="ARBA" id="ARBA00023136"/>
    </source>
</evidence>
<evidence type="ECO:0000313" key="10">
    <source>
        <dbReference type="Proteomes" id="UP000007799"/>
    </source>
</evidence>
<keyword evidence="3" id="KW-0256">Endoplasmic reticulum</keyword>
<dbReference type="GeneID" id="16072195"/>
<accession>F2UGG3</accession>
<organism evidence="10">
    <name type="scientific">Salpingoeca rosetta (strain ATCC 50818 / BSB-021)</name>
    <dbReference type="NCBI Taxonomy" id="946362"/>
    <lineage>
        <taxon>Eukaryota</taxon>
        <taxon>Choanoflagellata</taxon>
        <taxon>Craspedida</taxon>
        <taxon>Salpingoecidae</taxon>
        <taxon>Salpingoeca</taxon>
    </lineage>
</organism>
<evidence type="ECO:0000259" key="8">
    <source>
        <dbReference type="Pfam" id="PF01694"/>
    </source>
</evidence>
<sequence length="628" mass="70073">MASRRIRRRSSFWGGQPEQVEPGTRLESSQQGRVAAQIGATMKRGGARVANGMARWFGVAGDNEDARYRHYQYQQHKIQQQQARRNEGQGRLRGEQGQGNLEQLNDILESSDEDSDYDADKHEHDMIYNVDEGLLHYRQLRDEENRKIVKPGWFGGQVNRNRQSVHAAGLADLRRKTKHRRVSRVRRDTLVQAQLEAMPTYSPIFIEIITFVQVLVFVFLFAYAYTQNEIAEFGFTDNSVTCAADTTPQCELFNGTLNIGSVATKKRNFLYGPTDDLLLGVGAKFSACMRDDSELRKDALATRAKECGPGRDPPNTCEGGTEGYGCCTLDSGRAGMTSRDACMQSGGTWEDRLCTSADFVYIRPCCGVGGYAKCAIMTENECDFQGGTWQIDQVLCSETLCLADTCQIDKVGLGVTADPEVPNLPKNPNQWFRLFTSLFIHAGAIQLVIIMSIQWYAGRQIETQAGFLRTFLVYFISGVGGTTIAAIFSPNLVTTGANPAVYGLLGCVLVELLQTWQLLEKPWLQLLKLVAIIAFLLLVGTLPFLDNWSHVGGFAFGVVAGIVFLPYITFGEWDVARKRLLFFVCFPLLIGMFIAAFVTFYQIQNTNFCSWCDYVNCIPYSPDLSCNT</sequence>
<dbReference type="Proteomes" id="UP000007799">
    <property type="component" value="Unassembled WGS sequence"/>
</dbReference>
<keyword evidence="10" id="KW-1185">Reference proteome</keyword>
<dbReference type="InterPro" id="IPR035952">
    <property type="entry name" value="Rhomboid-like_sf"/>
</dbReference>
<evidence type="ECO:0000256" key="7">
    <source>
        <dbReference type="SAM" id="Phobius"/>
    </source>
</evidence>
<dbReference type="InterPro" id="IPR051512">
    <property type="entry name" value="Inactive_Rhomboid"/>
</dbReference>
<dbReference type="OrthoDB" id="2146116at2759"/>
<dbReference type="GO" id="GO:0042058">
    <property type="term" value="P:regulation of epidermal growth factor receptor signaling pathway"/>
    <property type="evidence" value="ECO:0007669"/>
    <property type="project" value="TreeGrafter"/>
</dbReference>
<feature type="domain" description="Peptidase S54 rhomboid" evidence="8">
    <location>
        <begin position="429"/>
        <end position="565"/>
    </location>
</feature>
<dbReference type="InParanoid" id="F2UGG3"/>
<feature type="transmembrane region" description="Helical" evidence="7">
    <location>
        <begin position="500"/>
        <end position="519"/>
    </location>
</feature>
<feature type="compositionally biased region" description="Basic and acidic residues" evidence="6">
    <location>
        <begin position="84"/>
        <end position="94"/>
    </location>
</feature>
<dbReference type="PANTHER" id="PTHR45965:SF3">
    <property type="entry name" value="INACTIVE RHOMBOID PROTEIN 1"/>
    <property type="match status" value="1"/>
</dbReference>
<feature type="region of interest" description="Disordered" evidence="6">
    <location>
        <begin position="75"/>
        <end position="101"/>
    </location>
</feature>
<comment type="subcellular location">
    <subcellularLocation>
        <location evidence="1">Endoplasmic reticulum membrane</location>
        <topology evidence="1">Multi-pass membrane protein</topology>
    </subcellularLocation>
</comment>
<dbReference type="EMBL" id="GL832973">
    <property type="protein sequence ID" value="EGD75713.1"/>
    <property type="molecule type" value="Genomic_DNA"/>
</dbReference>
<feature type="transmembrane region" description="Helical" evidence="7">
    <location>
        <begin position="580"/>
        <end position="603"/>
    </location>
</feature>
<reference evidence="9" key="1">
    <citation type="submission" date="2009-08" db="EMBL/GenBank/DDBJ databases">
        <title>Annotation of Salpingoeca rosetta.</title>
        <authorList>
            <consortium name="The Broad Institute Genome Sequencing Platform"/>
            <person name="Russ C."/>
            <person name="Cuomo C."/>
            <person name="Burger G."/>
            <person name="Gray M.W."/>
            <person name="Holland P.W.H."/>
            <person name="King N."/>
            <person name="Lang F.B.F."/>
            <person name="Roger A.J."/>
            <person name="Ruiz-Trillo I."/>
            <person name="Young S.K."/>
            <person name="Zeng Q."/>
            <person name="Gargeya S."/>
            <person name="Alvarado L."/>
            <person name="Berlin A."/>
            <person name="Chapman S.B."/>
            <person name="Chen Z."/>
            <person name="Freedman E."/>
            <person name="Gellesch M."/>
            <person name="Goldberg J."/>
            <person name="Griggs A."/>
            <person name="Gujja S."/>
            <person name="Heilman E."/>
            <person name="Heiman D."/>
            <person name="Howarth C."/>
            <person name="Mehta T."/>
            <person name="Neiman D."/>
            <person name="Pearson M."/>
            <person name="Roberts A."/>
            <person name="Saif S."/>
            <person name="Shea T."/>
            <person name="Shenoy N."/>
            <person name="Sisk P."/>
            <person name="Stolte C."/>
            <person name="Sykes S."/>
            <person name="White J."/>
            <person name="Yandava C."/>
            <person name="Haas B."/>
            <person name="Nusbaum C."/>
            <person name="Birren B."/>
        </authorList>
    </citation>
    <scope>NUCLEOTIDE SEQUENCE [LARGE SCALE GENOMIC DNA]</scope>
    <source>
        <strain evidence="9">ATCC 50818</strain>
    </source>
</reference>
<evidence type="ECO:0000256" key="4">
    <source>
        <dbReference type="ARBA" id="ARBA00022989"/>
    </source>
</evidence>
<dbReference type="KEGG" id="sre:PTSG_07830"/>
<feature type="transmembrane region" description="Helical" evidence="7">
    <location>
        <begin position="204"/>
        <end position="225"/>
    </location>
</feature>
<feature type="transmembrane region" description="Helical" evidence="7">
    <location>
        <begin position="431"/>
        <end position="455"/>
    </location>
</feature>
<feature type="region of interest" description="Disordered" evidence="6">
    <location>
        <begin position="1"/>
        <end position="31"/>
    </location>
</feature>
<keyword evidence="4 7" id="KW-1133">Transmembrane helix</keyword>
<dbReference type="PANTHER" id="PTHR45965">
    <property type="entry name" value="INACTIVE RHOMBOID PROTEIN"/>
    <property type="match status" value="1"/>
</dbReference>
<dbReference type="RefSeq" id="XP_004991634.1">
    <property type="nucleotide sequence ID" value="XM_004991577.1"/>
</dbReference>